<proteinExistence type="predicted"/>
<feature type="transmembrane region" description="Helical" evidence="1">
    <location>
        <begin position="36"/>
        <end position="57"/>
    </location>
</feature>
<organism evidence="4 5">
    <name type="scientific">Phaedon cochleariae</name>
    <name type="common">Mustard beetle</name>
    <dbReference type="NCBI Taxonomy" id="80249"/>
    <lineage>
        <taxon>Eukaryota</taxon>
        <taxon>Metazoa</taxon>
        <taxon>Ecdysozoa</taxon>
        <taxon>Arthropoda</taxon>
        <taxon>Hexapoda</taxon>
        <taxon>Insecta</taxon>
        <taxon>Pterygota</taxon>
        <taxon>Neoptera</taxon>
        <taxon>Endopterygota</taxon>
        <taxon>Coleoptera</taxon>
        <taxon>Polyphaga</taxon>
        <taxon>Cucujiformia</taxon>
        <taxon>Chrysomeloidea</taxon>
        <taxon>Chrysomelidae</taxon>
        <taxon>Chrysomelinae</taxon>
        <taxon>Chrysomelini</taxon>
        <taxon>Phaedon</taxon>
    </lineage>
</organism>
<dbReference type="Proteomes" id="UP001153737">
    <property type="component" value="Chromosome 10"/>
</dbReference>
<evidence type="ECO:0000259" key="2">
    <source>
        <dbReference type="Pfam" id="PF16040"/>
    </source>
</evidence>
<evidence type="ECO:0000313" key="4">
    <source>
        <dbReference type="EMBL" id="CAH1117509.1"/>
    </source>
</evidence>
<dbReference type="PANTHER" id="PTHR39077:SF2">
    <property type="entry name" value="E3 UBIQUITIN-PROTEIN LIGASE APD1-4 MIDDLE DOMAIN-CONTAINING PROTEIN"/>
    <property type="match status" value="1"/>
</dbReference>
<protein>
    <recommendedName>
        <fullName evidence="6">E3 ubiquitin-protein ligase APD1-4 middle domain-containing protein</fullName>
    </recommendedName>
</protein>
<keyword evidence="1" id="KW-0812">Transmembrane</keyword>
<reference evidence="4" key="1">
    <citation type="submission" date="2022-01" db="EMBL/GenBank/DDBJ databases">
        <authorList>
            <person name="King R."/>
        </authorList>
    </citation>
    <scope>NUCLEOTIDE SEQUENCE</scope>
</reference>
<dbReference type="Pfam" id="PF16041">
    <property type="entry name" value="APD1-4_M"/>
    <property type="match status" value="1"/>
</dbReference>
<dbReference type="OrthoDB" id="6435218at2759"/>
<evidence type="ECO:0000313" key="5">
    <source>
        <dbReference type="Proteomes" id="UP001153737"/>
    </source>
</evidence>
<dbReference type="InterPro" id="IPR032010">
    <property type="entry name" value="APD1-4_M"/>
</dbReference>
<dbReference type="EMBL" id="OU896716">
    <property type="protein sequence ID" value="CAH1117509.1"/>
    <property type="molecule type" value="Genomic_DNA"/>
</dbReference>
<sequence length="472" mass="54355">MLISSSNDKISYYRVQKCTSISVLHKKEKMHGVKRVMLFCLMTAVLPTILIITPLYLRHYVFADVTLQVAESDVLLITEGYSSIFCDSLVLRMNSSFNAFQLVGTPRVSKTRRHIRLKKSMSLPDDTLEYWGFYLLKEAMVKLKVCSRHEGSRILVVRGEKNLETCGLLEHNYQKYGAKMDAEYREVKVFDEEPAEILGELEFDLPENNASENMTDDGEAKKRLLSGLIRKKEKNETISQNPPLDAMKVHNDKNMDNTKVRHKKRHTRRKKIEDLKKILNDRQTPLRSKRNISPLDVHIKHGGNAMNYSGDVNAESNSVSSFETDLLRCYDTKILLTRGFVPSYHCNDSDYLGNSVHMVTHHTVASDGYYYYIFYSDNDFVKNEIHAVFDIYKPTYRFANSSIMECINKTECEFPITMLSDETIIVEVPTRDGIEHEDDDITLLKSTCKPRVGVYIIFPILVLFFILACAFV</sequence>
<dbReference type="AlphaFoldDB" id="A0A9P0D9P4"/>
<keyword evidence="5" id="KW-1185">Reference proteome</keyword>
<evidence type="ECO:0000259" key="3">
    <source>
        <dbReference type="Pfam" id="PF16041"/>
    </source>
</evidence>
<keyword evidence="1" id="KW-0472">Membrane</keyword>
<keyword evidence="1" id="KW-1133">Transmembrane helix</keyword>
<accession>A0A9P0D9P4</accession>
<reference evidence="4" key="2">
    <citation type="submission" date="2022-10" db="EMBL/GenBank/DDBJ databases">
        <authorList>
            <consortium name="ENA_rothamsted_submissions"/>
            <consortium name="culmorum"/>
            <person name="King R."/>
        </authorList>
    </citation>
    <scope>NUCLEOTIDE SEQUENCE</scope>
</reference>
<feature type="transmembrane region" description="Helical" evidence="1">
    <location>
        <begin position="452"/>
        <end position="471"/>
    </location>
</feature>
<feature type="domain" description="E3 ubiquitin-protein ligase APD1-4 middle" evidence="3">
    <location>
        <begin position="361"/>
        <end position="469"/>
    </location>
</feature>
<evidence type="ECO:0000256" key="1">
    <source>
        <dbReference type="SAM" id="Phobius"/>
    </source>
</evidence>
<name>A0A9P0D9P4_PHACE</name>
<dbReference type="Pfam" id="PF16040">
    <property type="entry name" value="APD1-4_N"/>
    <property type="match status" value="1"/>
</dbReference>
<dbReference type="InterPro" id="IPR032008">
    <property type="entry name" value="APD1-4_N"/>
</dbReference>
<evidence type="ECO:0008006" key="6">
    <source>
        <dbReference type="Google" id="ProtNLM"/>
    </source>
</evidence>
<gene>
    <name evidence="4" type="ORF">PHAECO_LOCUS1448</name>
</gene>
<dbReference type="PANTHER" id="PTHR39077">
    <property type="entry name" value="DUF4793 DOMAIN-CONTAINING PROTEIN"/>
    <property type="match status" value="1"/>
</dbReference>
<feature type="domain" description="E3 ubiquitin-protein ligase APD1-4 N-terminal" evidence="2">
    <location>
        <begin position="94"/>
        <end position="163"/>
    </location>
</feature>